<proteinExistence type="predicted"/>
<feature type="region of interest" description="Disordered" evidence="1">
    <location>
        <begin position="1"/>
        <end position="32"/>
    </location>
</feature>
<name>L5K898_PTEAL</name>
<accession>L5K898</accession>
<sequence length="67" mass="7098">MPGVVRPKQVDRVPHELSTPGASTGRFPPLRTRTPDLAQVLRVAGVALGPRSRAVHTVEAVLSPPTP</sequence>
<evidence type="ECO:0000256" key="1">
    <source>
        <dbReference type="SAM" id="MobiDB-lite"/>
    </source>
</evidence>
<dbReference type="AlphaFoldDB" id="L5K898"/>
<dbReference type="EMBL" id="KB030998">
    <property type="protein sequence ID" value="ELK06728.1"/>
    <property type="molecule type" value="Genomic_DNA"/>
</dbReference>
<reference evidence="3" key="1">
    <citation type="journal article" date="2013" name="Science">
        <title>Comparative analysis of bat genomes provides insight into the evolution of flight and immunity.</title>
        <authorList>
            <person name="Zhang G."/>
            <person name="Cowled C."/>
            <person name="Shi Z."/>
            <person name="Huang Z."/>
            <person name="Bishop-Lilly K.A."/>
            <person name="Fang X."/>
            <person name="Wynne J.W."/>
            <person name="Xiong Z."/>
            <person name="Baker M.L."/>
            <person name="Zhao W."/>
            <person name="Tachedjian M."/>
            <person name="Zhu Y."/>
            <person name="Zhou P."/>
            <person name="Jiang X."/>
            <person name="Ng J."/>
            <person name="Yang L."/>
            <person name="Wu L."/>
            <person name="Xiao J."/>
            <person name="Feng Y."/>
            <person name="Chen Y."/>
            <person name="Sun X."/>
            <person name="Zhang Y."/>
            <person name="Marsh G.A."/>
            <person name="Crameri G."/>
            <person name="Broder C.C."/>
            <person name="Frey K.G."/>
            <person name="Wang L.F."/>
            <person name="Wang J."/>
        </authorList>
    </citation>
    <scope>NUCLEOTIDE SEQUENCE [LARGE SCALE GENOMIC DNA]</scope>
</reference>
<dbReference type="Proteomes" id="UP000010552">
    <property type="component" value="Unassembled WGS sequence"/>
</dbReference>
<gene>
    <name evidence="2" type="ORF">PAL_GLEAN10002789</name>
</gene>
<organism evidence="2 3">
    <name type="scientific">Pteropus alecto</name>
    <name type="common">Black flying fox</name>
    <dbReference type="NCBI Taxonomy" id="9402"/>
    <lineage>
        <taxon>Eukaryota</taxon>
        <taxon>Metazoa</taxon>
        <taxon>Chordata</taxon>
        <taxon>Craniata</taxon>
        <taxon>Vertebrata</taxon>
        <taxon>Euteleostomi</taxon>
        <taxon>Mammalia</taxon>
        <taxon>Eutheria</taxon>
        <taxon>Laurasiatheria</taxon>
        <taxon>Chiroptera</taxon>
        <taxon>Yinpterochiroptera</taxon>
        <taxon>Pteropodoidea</taxon>
        <taxon>Pteropodidae</taxon>
        <taxon>Pteropodinae</taxon>
        <taxon>Pteropus</taxon>
    </lineage>
</organism>
<protein>
    <submittedName>
        <fullName evidence="2">Uncharacterized protein</fullName>
    </submittedName>
</protein>
<evidence type="ECO:0000313" key="3">
    <source>
        <dbReference type="Proteomes" id="UP000010552"/>
    </source>
</evidence>
<dbReference type="InParanoid" id="L5K898"/>
<keyword evidence="3" id="KW-1185">Reference proteome</keyword>
<evidence type="ECO:0000313" key="2">
    <source>
        <dbReference type="EMBL" id="ELK06728.1"/>
    </source>
</evidence>